<dbReference type="GO" id="GO:0005634">
    <property type="term" value="C:nucleus"/>
    <property type="evidence" value="ECO:0007669"/>
    <property type="project" value="UniProtKB-SubCell"/>
</dbReference>
<dbReference type="Pfam" id="PF13912">
    <property type="entry name" value="zf-C2H2_6"/>
    <property type="match status" value="2"/>
</dbReference>
<gene>
    <name evidence="11" type="ORF">Ccrd_010589</name>
</gene>
<evidence type="ECO:0000256" key="9">
    <source>
        <dbReference type="PROSITE-ProRule" id="PRU00042"/>
    </source>
</evidence>
<dbReference type="PROSITE" id="PS00028">
    <property type="entry name" value="ZINC_FINGER_C2H2_1"/>
    <property type="match status" value="2"/>
</dbReference>
<accession>A0A103YL28</accession>
<dbReference type="STRING" id="59895.A0A103YL28"/>
<dbReference type="InterPro" id="IPR036236">
    <property type="entry name" value="Znf_C2H2_sf"/>
</dbReference>
<evidence type="ECO:0000256" key="8">
    <source>
        <dbReference type="ARBA" id="ARBA00023242"/>
    </source>
</evidence>
<keyword evidence="2" id="KW-0479">Metal-binding</keyword>
<dbReference type="SUPFAM" id="SSF57667">
    <property type="entry name" value="beta-beta-alpha zinc fingers"/>
    <property type="match status" value="1"/>
</dbReference>
<evidence type="ECO:0000256" key="4">
    <source>
        <dbReference type="ARBA" id="ARBA00022771"/>
    </source>
</evidence>
<dbReference type="GO" id="GO:0008270">
    <property type="term" value="F:zinc ion binding"/>
    <property type="evidence" value="ECO:0007669"/>
    <property type="project" value="UniProtKB-KW"/>
</dbReference>
<organism evidence="11 12">
    <name type="scientific">Cynara cardunculus var. scolymus</name>
    <name type="common">Globe artichoke</name>
    <name type="synonym">Cynara scolymus</name>
    <dbReference type="NCBI Taxonomy" id="59895"/>
    <lineage>
        <taxon>Eukaryota</taxon>
        <taxon>Viridiplantae</taxon>
        <taxon>Streptophyta</taxon>
        <taxon>Embryophyta</taxon>
        <taxon>Tracheophyta</taxon>
        <taxon>Spermatophyta</taxon>
        <taxon>Magnoliopsida</taxon>
        <taxon>eudicotyledons</taxon>
        <taxon>Gunneridae</taxon>
        <taxon>Pentapetalae</taxon>
        <taxon>asterids</taxon>
        <taxon>campanulids</taxon>
        <taxon>Asterales</taxon>
        <taxon>Asteraceae</taxon>
        <taxon>Carduoideae</taxon>
        <taxon>Cardueae</taxon>
        <taxon>Carduinae</taxon>
        <taxon>Cynara</taxon>
    </lineage>
</organism>
<keyword evidence="12" id="KW-1185">Reference proteome</keyword>
<comment type="subcellular location">
    <subcellularLocation>
        <location evidence="1">Nucleus</location>
    </subcellularLocation>
</comment>
<name>A0A103YL28_CYNCS</name>
<evidence type="ECO:0000313" key="12">
    <source>
        <dbReference type="Proteomes" id="UP000243975"/>
    </source>
</evidence>
<dbReference type="Proteomes" id="UP000243975">
    <property type="component" value="Unassembled WGS sequence"/>
</dbReference>
<keyword evidence="4 9" id="KW-0863">Zinc-finger</keyword>
<dbReference type="GO" id="GO:0010200">
    <property type="term" value="P:response to chitin"/>
    <property type="evidence" value="ECO:0007669"/>
    <property type="project" value="TreeGrafter"/>
</dbReference>
<reference evidence="11 12" key="1">
    <citation type="journal article" date="2016" name="Sci. Rep.">
        <title>The genome sequence of the outbreeding globe artichoke constructed de novo incorporating a phase-aware low-pass sequencing strategy of F1 progeny.</title>
        <authorList>
            <person name="Scaglione D."/>
            <person name="Reyes-Chin-Wo S."/>
            <person name="Acquadro A."/>
            <person name="Froenicke L."/>
            <person name="Portis E."/>
            <person name="Beitel C."/>
            <person name="Tirone M."/>
            <person name="Mauro R."/>
            <person name="Lo Monaco A."/>
            <person name="Mauromicale G."/>
            <person name="Faccioli P."/>
            <person name="Cattivelli L."/>
            <person name="Rieseberg L."/>
            <person name="Michelmore R."/>
            <person name="Lanteri S."/>
        </authorList>
    </citation>
    <scope>NUCLEOTIDE SEQUENCE [LARGE SCALE GENOMIC DNA]</scope>
    <source>
        <strain evidence="11">2C</strain>
    </source>
</reference>
<evidence type="ECO:0000256" key="6">
    <source>
        <dbReference type="ARBA" id="ARBA00023015"/>
    </source>
</evidence>
<evidence type="ECO:0000256" key="7">
    <source>
        <dbReference type="ARBA" id="ARBA00023163"/>
    </source>
</evidence>
<dbReference type="OMA" id="PHENEFI"/>
<dbReference type="PROSITE" id="PS50157">
    <property type="entry name" value="ZINC_FINGER_C2H2_2"/>
    <property type="match status" value="2"/>
</dbReference>
<dbReference type="AlphaFoldDB" id="A0A103YL28"/>
<protein>
    <submittedName>
        <fullName evidence="11">Zinc finger, C2H2</fullName>
    </submittedName>
</protein>
<evidence type="ECO:0000256" key="1">
    <source>
        <dbReference type="ARBA" id="ARBA00004123"/>
    </source>
</evidence>
<keyword evidence="5" id="KW-0862">Zinc</keyword>
<dbReference type="Gramene" id="KVI11005">
    <property type="protein sequence ID" value="KVI11005"/>
    <property type="gene ID" value="Ccrd_010589"/>
</dbReference>
<keyword evidence="7" id="KW-0804">Transcription</keyword>
<sequence length="183" mass="20564">MGMKMIGNANTENFVRGNASLIAEHLEENPDGATSRYHRVYKCKDCDKEYDSFQALGGHRASHRKLMKETGAHCSGLQFLEESGPKLHECRICGKGFAIGQALGGHMRKHREMKLDTGQKDSLHNNANAKIWNTTVVSCNPDSSSVTSVSNGKVVFKYDLNLLPHENEFINAYWGSIKKRRYF</sequence>
<dbReference type="PANTHER" id="PTHR26374">
    <property type="entry name" value="ZINC FINGER PROTEIN ZAT5"/>
    <property type="match status" value="1"/>
</dbReference>
<comment type="caution">
    <text evidence="11">The sequence shown here is derived from an EMBL/GenBank/DDBJ whole genome shotgun (WGS) entry which is preliminary data.</text>
</comment>
<dbReference type="InterPro" id="IPR013087">
    <property type="entry name" value="Znf_C2H2_type"/>
</dbReference>
<evidence type="ECO:0000313" key="11">
    <source>
        <dbReference type="EMBL" id="KVI11005.1"/>
    </source>
</evidence>
<feature type="domain" description="C2H2-type" evidence="10">
    <location>
        <begin position="41"/>
        <end position="63"/>
    </location>
</feature>
<keyword evidence="6" id="KW-0805">Transcription regulation</keyword>
<evidence type="ECO:0000256" key="5">
    <source>
        <dbReference type="ARBA" id="ARBA00022833"/>
    </source>
</evidence>
<dbReference type="Gene3D" id="3.30.160.60">
    <property type="entry name" value="Classic Zinc Finger"/>
    <property type="match status" value="1"/>
</dbReference>
<evidence type="ECO:0000256" key="3">
    <source>
        <dbReference type="ARBA" id="ARBA00022737"/>
    </source>
</evidence>
<dbReference type="SMART" id="SM00355">
    <property type="entry name" value="ZnF_C2H2"/>
    <property type="match status" value="2"/>
</dbReference>
<dbReference type="EMBL" id="LEKV01000959">
    <property type="protein sequence ID" value="KVI11005.1"/>
    <property type="molecule type" value="Genomic_DNA"/>
</dbReference>
<proteinExistence type="predicted"/>
<evidence type="ECO:0000256" key="2">
    <source>
        <dbReference type="ARBA" id="ARBA00022723"/>
    </source>
</evidence>
<dbReference type="PANTHER" id="PTHR26374:SF413">
    <property type="entry name" value="ZINC FINGER C2H2-TYPE_INTEGRASE DNA-BINDING DOMAIN-CONTAINING PROTEIN-RELATED"/>
    <property type="match status" value="1"/>
</dbReference>
<evidence type="ECO:0000259" key="10">
    <source>
        <dbReference type="PROSITE" id="PS50157"/>
    </source>
</evidence>
<keyword evidence="8" id="KW-0539">Nucleus</keyword>
<keyword evidence="3" id="KW-0677">Repeat</keyword>
<feature type="domain" description="C2H2-type" evidence="10">
    <location>
        <begin position="88"/>
        <end position="115"/>
    </location>
</feature>